<sequence>MRYVGLTDDPKRREQEHGNPRDFRVVHDFNSEKEARQWEKQMLTQGYKGDVGGAGWRHGYTYSV</sequence>
<feature type="region of interest" description="Disordered" evidence="1">
    <location>
        <begin position="1"/>
        <end position="22"/>
    </location>
</feature>
<evidence type="ECO:0000313" key="2">
    <source>
        <dbReference type="EMBL" id="GAG22488.1"/>
    </source>
</evidence>
<protein>
    <recommendedName>
        <fullName evidence="3">GIY-YIG domain-containing protein</fullName>
    </recommendedName>
</protein>
<proteinExistence type="predicted"/>
<evidence type="ECO:0008006" key="3">
    <source>
        <dbReference type="Google" id="ProtNLM"/>
    </source>
</evidence>
<evidence type="ECO:0000256" key="1">
    <source>
        <dbReference type="SAM" id="MobiDB-lite"/>
    </source>
</evidence>
<comment type="caution">
    <text evidence="2">The sequence shown here is derived from an EMBL/GenBank/DDBJ whole genome shotgun (WGS) entry which is preliminary data.</text>
</comment>
<feature type="compositionally biased region" description="Basic and acidic residues" evidence="1">
    <location>
        <begin position="8"/>
        <end position="22"/>
    </location>
</feature>
<gene>
    <name evidence="2" type="ORF">S01H1_51355</name>
</gene>
<reference evidence="2" key="1">
    <citation type="journal article" date="2014" name="Front. Microbiol.">
        <title>High frequency of phylogenetically diverse reductive dehalogenase-homologous genes in deep subseafloor sedimentary metagenomes.</title>
        <authorList>
            <person name="Kawai M."/>
            <person name="Futagami T."/>
            <person name="Toyoda A."/>
            <person name="Takaki Y."/>
            <person name="Nishi S."/>
            <person name="Hori S."/>
            <person name="Arai W."/>
            <person name="Tsubouchi T."/>
            <person name="Morono Y."/>
            <person name="Uchiyama I."/>
            <person name="Ito T."/>
            <person name="Fujiyama A."/>
            <person name="Inagaki F."/>
            <person name="Takami H."/>
        </authorList>
    </citation>
    <scope>NUCLEOTIDE SEQUENCE</scope>
    <source>
        <strain evidence="2">Expedition CK06-06</strain>
    </source>
</reference>
<accession>X0WD60</accession>
<dbReference type="EMBL" id="BARS01033138">
    <property type="protein sequence ID" value="GAG22488.1"/>
    <property type="molecule type" value="Genomic_DNA"/>
</dbReference>
<name>X0WD60_9ZZZZ</name>
<dbReference type="AlphaFoldDB" id="X0WD60"/>
<organism evidence="2">
    <name type="scientific">marine sediment metagenome</name>
    <dbReference type="NCBI Taxonomy" id="412755"/>
    <lineage>
        <taxon>unclassified sequences</taxon>
        <taxon>metagenomes</taxon>
        <taxon>ecological metagenomes</taxon>
    </lineage>
</organism>